<dbReference type="EMBL" id="JAOPHQ010005410">
    <property type="protein sequence ID" value="KAK0135715.1"/>
    <property type="molecule type" value="Genomic_DNA"/>
</dbReference>
<proteinExistence type="predicted"/>
<gene>
    <name evidence="2" type="primary">Cntd1</name>
    <name evidence="2" type="ORF">N1851_028439</name>
</gene>
<dbReference type="AlphaFoldDB" id="A0AA47M8S6"/>
<dbReference type="Gene3D" id="1.10.472.10">
    <property type="entry name" value="Cyclin-like"/>
    <property type="match status" value="1"/>
</dbReference>
<evidence type="ECO:0000259" key="1">
    <source>
        <dbReference type="Pfam" id="PF00134"/>
    </source>
</evidence>
<comment type="caution">
    <text evidence="2">The sequence shown here is derived from an EMBL/GenBank/DDBJ whole genome shotgun (WGS) entry which is preliminary data.</text>
</comment>
<dbReference type="Pfam" id="PF00134">
    <property type="entry name" value="Cyclin_N"/>
    <property type="match status" value="1"/>
</dbReference>
<dbReference type="SUPFAM" id="SSF47954">
    <property type="entry name" value="Cyclin-like"/>
    <property type="match status" value="1"/>
</dbReference>
<dbReference type="InterPro" id="IPR036915">
    <property type="entry name" value="Cyclin-like_sf"/>
</dbReference>
<dbReference type="PANTHER" id="PTHR21615:SF2">
    <property type="entry name" value="CYCLIN N-TERMINAL DOMAIN-CONTAINING PROTEIN 1"/>
    <property type="match status" value="1"/>
</dbReference>
<dbReference type="GO" id="GO:0035861">
    <property type="term" value="C:site of double-strand break"/>
    <property type="evidence" value="ECO:0007669"/>
    <property type="project" value="TreeGrafter"/>
</dbReference>
<keyword evidence="3" id="KW-1185">Reference proteome</keyword>
<accession>A0AA47M8S6</accession>
<dbReference type="PANTHER" id="PTHR21615">
    <property type="entry name" value="CYCLIN N-TERMINAL DOMAIN-CONTAINING PROTEIN 1"/>
    <property type="match status" value="1"/>
</dbReference>
<feature type="domain" description="Cyclin N-terminal" evidence="1">
    <location>
        <begin position="53"/>
        <end position="179"/>
    </location>
</feature>
<dbReference type="Proteomes" id="UP001174136">
    <property type="component" value="Unassembled WGS sequence"/>
</dbReference>
<name>A0AA47M8S6_MERPO</name>
<sequence length="312" mass="35106">MAKRFLCSPGRTNRLQFGVASFDLLLDVLTNLNNMNKDKLNNLAVCSGYFRDKQLIECIFLMTQELRLDPLVGYCAIEILERFMVKQLEGLFTTPAPCGAAAAGLPSNYENLVFEKLNVKFTLIVFSCVQIASKLCLHSDIVDNNTAVRFLHWMGRTVSKKTLMESELEILKGLDFNLNVPNPLTYVEILLEVLGHNERSTPMEQLYHLCGHVLQFACLQRTAIYESLLVVTTQCISPSQEQRDKFLTVTEDCMLLGVGVITVAAIILNISKWEQVVEELSHITGISQRSIRDFSHVMLEQITQNGSPILST</sequence>
<evidence type="ECO:0000313" key="3">
    <source>
        <dbReference type="Proteomes" id="UP001174136"/>
    </source>
</evidence>
<dbReference type="GO" id="GO:0007131">
    <property type="term" value="P:reciprocal meiotic recombination"/>
    <property type="evidence" value="ECO:0007669"/>
    <property type="project" value="TreeGrafter"/>
</dbReference>
<organism evidence="2 3">
    <name type="scientific">Merluccius polli</name>
    <name type="common">Benguela hake</name>
    <name type="synonym">Merluccius cadenati</name>
    <dbReference type="NCBI Taxonomy" id="89951"/>
    <lineage>
        <taxon>Eukaryota</taxon>
        <taxon>Metazoa</taxon>
        <taxon>Chordata</taxon>
        <taxon>Craniata</taxon>
        <taxon>Vertebrata</taxon>
        <taxon>Euteleostomi</taxon>
        <taxon>Actinopterygii</taxon>
        <taxon>Neopterygii</taxon>
        <taxon>Teleostei</taxon>
        <taxon>Neoteleostei</taxon>
        <taxon>Acanthomorphata</taxon>
        <taxon>Zeiogadaria</taxon>
        <taxon>Gadariae</taxon>
        <taxon>Gadiformes</taxon>
        <taxon>Gadoidei</taxon>
        <taxon>Merlucciidae</taxon>
        <taxon>Merluccius</taxon>
    </lineage>
</organism>
<protein>
    <submittedName>
        <fullName evidence="2">Cyclin N-terminal domain-containing protein 1</fullName>
    </submittedName>
</protein>
<reference evidence="2" key="1">
    <citation type="journal article" date="2023" name="Front. Mar. Sci.">
        <title>A new Merluccius polli reference genome to investigate the effects of global change in West African waters.</title>
        <authorList>
            <person name="Mateo J.L."/>
            <person name="Blanco-Fernandez C."/>
            <person name="Garcia-Vazquez E."/>
            <person name="Machado-Schiaffino G."/>
        </authorList>
    </citation>
    <scope>NUCLEOTIDE SEQUENCE</scope>
    <source>
        <strain evidence="2">C29</strain>
        <tissue evidence="2">Fin</tissue>
    </source>
</reference>
<evidence type="ECO:0000313" key="2">
    <source>
        <dbReference type="EMBL" id="KAK0135715.1"/>
    </source>
</evidence>
<dbReference type="InterPro" id="IPR006671">
    <property type="entry name" value="Cyclin_N"/>
</dbReference>